<dbReference type="KEGG" id="knv:Pan216_58300"/>
<feature type="region of interest" description="Disordered" evidence="1">
    <location>
        <begin position="955"/>
        <end position="977"/>
    </location>
</feature>
<organism evidence="2 3">
    <name type="scientific">Kolteria novifilia</name>
    <dbReference type="NCBI Taxonomy" id="2527975"/>
    <lineage>
        <taxon>Bacteria</taxon>
        <taxon>Pseudomonadati</taxon>
        <taxon>Planctomycetota</taxon>
        <taxon>Planctomycetia</taxon>
        <taxon>Kolteriales</taxon>
        <taxon>Kolteriaceae</taxon>
        <taxon>Kolteria</taxon>
    </lineage>
</organism>
<proteinExistence type="predicted"/>
<dbReference type="RefSeq" id="WP_145263490.1">
    <property type="nucleotide sequence ID" value="NZ_CP036279.1"/>
</dbReference>
<protein>
    <submittedName>
        <fullName evidence="2">Uncharacterized protein</fullName>
    </submittedName>
</protein>
<name>A0A518BD82_9BACT</name>
<feature type="compositionally biased region" description="Pro residues" evidence="1">
    <location>
        <begin position="576"/>
        <end position="587"/>
    </location>
</feature>
<keyword evidence="3" id="KW-1185">Reference proteome</keyword>
<dbReference type="EMBL" id="CP036279">
    <property type="protein sequence ID" value="QDU64936.1"/>
    <property type="molecule type" value="Genomic_DNA"/>
</dbReference>
<accession>A0A518BD82</accession>
<sequence length="997" mass="106406">MSQRSPRSQVDSRAFRPMMESLEDRVVFDVGGLNSGSTFEGPREEDASVFQQGSNANGAASFNRLFAVTNDVVQLTNKDGTEPSPGNDVAFVNSFFALSGGGDRDAPQTLVGDTSYNAPILGATEVKTLFDQFTFGIGQRMVFAGTQAVDAANNGTASRLWLGVSEGVDPSVVINGSSAPTGEAWHLYEFELELLGLDASEYASLTGLGMSQGELVLTFNIHSRVATTLSDGTAIPVNGLIDSRILIVPKSLVYDGAQVNPDNLITATPGTELYSPREIAGISGQDYWLQPTHNFDSGNTFHIVALNVNEDGELQSANNLTDYAKIYTINTTTPNLQTTTTGLQISEVGDLTDFGEPLNADDGDIDPIQLSMSNSAAVDQSRLAQDIIGTGAGNAVLRDGQIWTTHTVGENGINSEADVRWYQIDASTFQLATIDGTINAGSVNELAIGSAAEFFPQIMVAADGNMAIQFAANPLTRVGAYYTGRMGTDTAGTTVDPITFRTGNADYGPSEGLQTPFYPFDTWGRWTGIAIDPDPNNQPANGTRFWIFGPSADTSPFAVGQWTTGWGSFDITGGASPPPPPGPPPPSGNTTDNPPLLPPYAEEPTLVPTIYDRSGGLHLIIAIDASASMSEFELFPNQDVNYDRVLNELDDRNNDGIRGDDLDYIIALLERSPLPQETISIVIYGSSAVTLAMDPNGSIATGIDDDVDLNGTADWIDVLRSIREGEGGYFDEAHVGTDNTFYTPALQQISSVYQTLIASPGSGGFGFNPGNVSAAMFSDGSGRFILADPDNPTPGEMPILAANIIGPYFNDFDGPVFGYAATVSTGAAGSMVFTTDQQGLVFNNVAVTFPNGGYPQRLSFYNELTQQTEPAPFNLEPGQLTLYQVLTGLFEDGSVANPGESIIFPDLFVTRTFTNRELTNQERWALEGGVAQQSISSAAFLGWWDSRTAEEAAADAAERTSRSEGSNEEVEDETLVVDVSKDSELDYESLDDVFDVI</sequence>
<dbReference type="AlphaFoldDB" id="A0A518BD82"/>
<feature type="region of interest" description="Disordered" evidence="1">
    <location>
        <begin position="568"/>
        <end position="602"/>
    </location>
</feature>
<dbReference type="OrthoDB" id="264225at2"/>
<evidence type="ECO:0000256" key="1">
    <source>
        <dbReference type="SAM" id="MobiDB-lite"/>
    </source>
</evidence>
<gene>
    <name evidence="2" type="ORF">Pan216_58300</name>
</gene>
<evidence type="ECO:0000313" key="2">
    <source>
        <dbReference type="EMBL" id="QDU64936.1"/>
    </source>
</evidence>
<feature type="compositionally biased region" description="Acidic residues" evidence="1">
    <location>
        <begin position="966"/>
        <end position="975"/>
    </location>
</feature>
<reference evidence="2 3" key="1">
    <citation type="submission" date="2019-02" db="EMBL/GenBank/DDBJ databases">
        <title>Deep-cultivation of Planctomycetes and their phenomic and genomic characterization uncovers novel biology.</title>
        <authorList>
            <person name="Wiegand S."/>
            <person name="Jogler M."/>
            <person name="Boedeker C."/>
            <person name="Pinto D."/>
            <person name="Vollmers J."/>
            <person name="Rivas-Marin E."/>
            <person name="Kohn T."/>
            <person name="Peeters S.H."/>
            <person name="Heuer A."/>
            <person name="Rast P."/>
            <person name="Oberbeckmann S."/>
            <person name="Bunk B."/>
            <person name="Jeske O."/>
            <person name="Meyerdierks A."/>
            <person name="Storesund J.E."/>
            <person name="Kallscheuer N."/>
            <person name="Luecker S."/>
            <person name="Lage O.M."/>
            <person name="Pohl T."/>
            <person name="Merkel B.J."/>
            <person name="Hornburger P."/>
            <person name="Mueller R.-W."/>
            <person name="Bruemmer F."/>
            <person name="Labrenz M."/>
            <person name="Spormann A.M."/>
            <person name="Op den Camp H."/>
            <person name="Overmann J."/>
            <person name="Amann R."/>
            <person name="Jetten M.S.M."/>
            <person name="Mascher T."/>
            <person name="Medema M.H."/>
            <person name="Devos D.P."/>
            <person name="Kaster A.-K."/>
            <person name="Ovreas L."/>
            <person name="Rohde M."/>
            <person name="Galperin M.Y."/>
            <person name="Jogler C."/>
        </authorList>
    </citation>
    <scope>NUCLEOTIDE SEQUENCE [LARGE SCALE GENOMIC DNA]</scope>
    <source>
        <strain evidence="2 3">Pan216</strain>
    </source>
</reference>
<evidence type="ECO:0000313" key="3">
    <source>
        <dbReference type="Proteomes" id="UP000317093"/>
    </source>
</evidence>
<dbReference type="Proteomes" id="UP000317093">
    <property type="component" value="Chromosome"/>
</dbReference>